<name>A0AAE1ITA3_9FABA</name>
<evidence type="ECO:0000256" key="1">
    <source>
        <dbReference type="ARBA" id="ARBA00006640"/>
    </source>
</evidence>
<dbReference type="Proteomes" id="UP001293593">
    <property type="component" value="Unassembled WGS sequence"/>
</dbReference>
<keyword evidence="2" id="KW-0689">Ribosomal protein</keyword>
<evidence type="ECO:0000256" key="4">
    <source>
        <dbReference type="SAM" id="MobiDB-lite"/>
    </source>
</evidence>
<feature type="chain" id="PRO_5041950422" description="30S ribosomal protein S21, chloroplastic" evidence="5">
    <location>
        <begin position="20"/>
        <end position="178"/>
    </location>
</feature>
<dbReference type="HAMAP" id="MF_00358">
    <property type="entry name" value="Ribosomal_bS21"/>
    <property type="match status" value="1"/>
</dbReference>
<keyword evidence="5" id="KW-0732">Signal</keyword>
<keyword evidence="7" id="KW-1185">Reference proteome</keyword>
<keyword evidence="3" id="KW-0687">Ribonucleoprotein</keyword>
<dbReference type="PRINTS" id="PR00976">
    <property type="entry name" value="RIBOSOMALS21"/>
</dbReference>
<comment type="caution">
    <text evidence="6">The sequence shown here is derived from an EMBL/GenBank/DDBJ whole genome shotgun (WGS) entry which is preliminary data.</text>
</comment>
<reference evidence="6" key="1">
    <citation type="submission" date="2023-10" db="EMBL/GenBank/DDBJ databases">
        <title>Chromosome-level genome of the transformable northern wattle, Acacia crassicarpa.</title>
        <authorList>
            <person name="Massaro I."/>
            <person name="Sinha N.R."/>
            <person name="Poethig S."/>
            <person name="Leichty A.R."/>
        </authorList>
    </citation>
    <scope>NUCLEOTIDE SEQUENCE</scope>
    <source>
        <strain evidence="6">Acra3RX</strain>
        <tissue evidence="6">Leaf</tissue>
    </source>
</reference>
<dbReference type="Pfam" id="PF01165">
    <property type="entry name" value="Ribosomal_S21"/>
    <property type="match status" value="1"/>
</dbReference>
<dbReference type="AlphaFoldDB" id="A0AAE1ITA3"/>
<dbReference type="GO" id="GO:0005840">
    <property type="term" value="C:ribosome"/>
    <property type="evidence" value="ECO:0007669"/>
    <property type="project" value="UniProtKB-KW"/>
</dbReference>
<dbReference type="PANTHER" id="PTHR21109">
    <property type="entry name" value="MITOCHONDRIAL 28S RIBOSOMAL PROTEIN S21"/>
    <property type="match status" value="1"/>
</dbReference>
<accession>A0AAE1ITA3</accession>
<evidence type="ECO:0000256" key="5">
    <source>
        <dbReference type="SAM" id="SignalP"/>
    </source>
</evidence>
<evidence type="ECO:0000313" key="6">
    <source>
        <dbReference type="EMBL" id="KAK4256980.1"/>
    </source>
</evidence>
<protein>
    <recommendedName>
        <fullName evidence="8">30S ribosomal protein S21, chloroplastic</fullName>
    </recommendedName>
</protein>
<evidence type="ECO:0000256" key="2">
    <source>
        <dbReference type="ARBA" id="ARBA00022980"/>
    </source>
</evidence>
<feature type="signal peptide" evidence="5">
    <location>
        <begin position="1"/>
        <end position="19"/>
    </location>
</feature>
<evidence type="ECO:0008006" key="8">
    <source>
        <dbReference type="Google" id="ProtNLM"/>
    </source>
</evidence>
<dbReference type="InterPro" id="IPR038380">
    <property type="entry name" value="Ribosomal_bS21_sf"/>
</dbReference>
<comment type="similarity">
    <text evidence="1">Belongs to the bacterial ribosomal protein bS21 family.</text>
</comment>
<dbReference type="EMBL" id="JAWXYG010000012">
    <property type="protein sequence ID" value="KAK4256980.1"/>
    <property type="molecule type" value="Genomic_DNA"/>
</dbReference>
<dbReference type="PANTHER" id="PTHR21109:SF0">
    <property type="entry name" value="SMALL RIBOSOMAL SUBUNIT PROTEIN BS21M"/>
    <property type="match status" value="1"/>
</dbReference>
<evidence type="ECO:0000256" key="3">
    <source>
        <dbReference type="ARBA" id="ARBA00023274"/>
    </source>
</evidence>
<dbReference type="InterPro" id="IPR001911">
    <property type="entry name" value="Ribosomal_bS21"/>
</dbReference>
<feature type="compositionally biased region" description="Basic and acidic residues" evidence="4">
    <location>
        <begin position="149"/>
        <end position="162"/>
    </location>
</feature>
<dbReference type="GO" id="GO:0003735">
    <property type="term" value="F:structural constituent of ribosome"/>
    <property type="evidence" value="ECO:0007669"/>
    <property type="project" value="InterPro"/>
</dbReference>
<dbReference type="NCBIfam" id="TIGR00030">
    <property type="entry name" value="S21p"/>
    <property type="match status" value="1"/>
</dbReference>
<organism evidence="6 7">
    <name type="scientific">Acacia crassicarpa</name>
    <name type="common">northern wattle</name>
    <dbReference type="NCBI Taxonomy" id="499986"/>
    <lineage>
        <taxon>Eukaryota</taxon>
        <taxon>Viridiplantae</taxon>
        <taxon>Streptophyta</taxon>
        <taxon>Embryophyta</taxon>
        <taxon>Tracheophyta</taxon>
        <taxon>Spermatophyta</taxon>
        <taxon>Magnoliopsida</taxon>
        <taxon>eudicotyledons</taxon>
        <taxon>Gunneridae</taxon>
        <taxon>Pentapetalae</taxon>
        <taxon>rosids</taxon>
        <taxon>fabids</taxon>
        <taxon>Fabales</taxon>
        <taxon>Fabaceae</taxon>
        <taxon>Caesalpinioideae</taxon>
        <taxon>mimosoid clade</taxon>
        <taxon>Acacieae</taxon>
        <taxon>Acacia</taxon>
    </lineage>
</organism>
<sequence>MAVSFLSSFFSTLLPSKSACPCPTPTCLHCPPSQLRLQQSSSWTSDLTESSLSFPSLHARDYSPILYPALACSNILFFKSAYNVQIIVIENEPEDRLVDRFRKEVIRAGVFQECRKRRFFENQREKRKRKSREAAKKNRRRPRSRAPRQKRDEAPEKKKFDDEKDDNWGLPEVDLPYC</sequence>
<feature type="compositionally biased region" description="Basic residues" evidence="4">
    <location>
        <begin position="125"/>
        <end position="148"/>
    </location>
</feature>
<dbReference type="GO" id="GO:1990904">
    <property type="term" value="C:ribonucleoprotein complex"/>
    <property type="evidence" value="ECO:0007669"/>
    <property type="project" value="UniProtKB-KW"/>
</dbReference>
<evidence type="ECO:0000313" key="7">
    <source>
        <dbReference type="Proteomes" id="UP001293593"/>
    </source>
</evidence>
<gene>
    <name evidence="6" type="ORF">QN277_006632</name>
</gene>
<dbReference type="GO" id="GO:0006412">
    <property type="term" value="P:translation"/>
    <property type="evidence" value="ECO:0007669"/>
    <property type="project" value="InterPro"/>
</dbReference>
<dbReference type="Gene3D" id="1.20.5.1150">
    <property type="entry name" value="Ribosomal protein S8"/>
    <property type="match status" value="1"/>
</dbReference>
<feature type="region of interest" description="Disordered" evidence="4">
    <location>
        <begin position="122"/>
        <end position="178"/>
    </location>
</feature>
<proteinExistence type="inferred from homology"/>